<keyword evidence="3" id="KW-0804">Transcription</keyword>
<evidence type="ECO:0000256" key="2">
    <source>
        <dbReference type="ARBA" id="ARBA00023125"/>
    </source>
</evidence>
<dbReference type="Pfam" id="PF12625">
    <property type="entry name" value="Arabinose_bd"/>
    <property type="match status" value="1"/>
</dbReference>
<reference evidence="5 6" key="1">
    <citation type="submission" date="2011-09" db="EMBL/GenBank/DDBJ databases">
        <title>The draft genome of Methylobacterium extorquens DSM 13060.</title>
        <authorList>
            <consortium name="US DOE Joint Genome Institute (JGI-PGF)"/>
            <person name="Lucas S."/>
            <person name="Han J."/>
            <person name="Lapidus A."/>
            <person name="Cheng J.-F."/>
            <person name="Goodwin L."/>
            <person name="Pitluck S."/>
            <person name="Peters L."/>
            <person name="Land M.L."/>
            <person name="Hauser L."/>
            <person name="Koskimaki J."/>
            <person name="Halonen O."/>
            <person name="Pirttila A."/>
            <person name="Frank C."/>
            <person name="Woyke T.J."/>
        </authorList>
    </citation>
    <scope>NUCLEOTIDE SEQUENCE [LARGE SCALE GENOMIC DNA]</scope>
    <source>
        <strain evidence="5 6">DSM 13060</strain>
    </source>
</reference>
<dbReference type="SUPFAM" id="SSF46689">
    <property type="entry name" value="Homeodomain-like"/>
    <property type="match status" value="1"/>
</dbReference>
<organism evidence="5 6">
    <name type="scientific">Methylorubrum extorquens DSM 13060</name>
    <dbReference type="NCBI Taxonomy" id="882800"/>
    <lineage>
        <taxon>Bacteria</taxon>
        <taxon>Pseudomonadati</taxon>
        <taxon>Pseudomonadota</taxon>
        <taxon>Alphaproteobacteria</taxon>
        <taxon>Hyphomicrobiales</taxon>
        <taxon>Methylobacteriaceae</taxon>
        <taxon>Methylorubrum</taxon>
    </lineage>
</organism>
<dbReference type="GO" id="GO:0005829">
    <property type="term" value="C:cytosol"/>
    <property type="evidence" value="ECO:0007669"/>
    <property type="project" value="TreeGrafter"/>
</dbReference>
<evidence type="ECO:0000259" key="4">
    <source>
        <dbReference type="PROSITE" id="PS01124"/>
    </source>
</evidence>
<name>H1KFY1_METEX</name>
<dbReference type="PRINTS" id="PR00032">
    <property type="entry name" value="HTHARAC"/>
</dbReference>
<dbReference type="Proteomes" id="UP000004382">
    <property type="component" value="Unassembled WGS sequence"/>
</dbReference>
<dbReference type="InterPro" id="IPR020449">
    <property type="entry name" value="Tscrpt_reg_AraC-type_HTH"/>
</dbReference>
<dbReference type="InterPro" id="IPR032687">
    <property type="entry name" value="AraC-type_N"/>
</dbReference>
<evidence type="ECO:0000313" key="5">
    <source>
        <dbReference type="EMBL" id="EHP93550.1"/>
    </source>
</evidence>
<keyword evidence="1" id="KW-0805">Transcription regulation</keyword>
<dbReference type="AlphaFoldDB" id="H1KFY1"/>
<dbReference type="InterPro" id="IPR009057">
    <property type="entry name" value="Homeodomain-like_sf"/>
</dbReference>
<dbReference type="PANTHER" id="PTHR47894">
    <property type="entry name" value="HTH-TYPE TRANSCRIPTIONAL REGULATOR GADX"/>
    <property type="match status" value="1"/>
</dbReference>
<keyword evidence="2" id="KW-0238">DNA-binding</keyword>
<accession>H1KFY1</accession>
<dbReference type="SMART" id="SM00342">
    <property type="entry name" value="HTH_ARAC"/>
    <property type="match status" value="1"/>
</dbReference>
<evidence type="ECO:0000313" key="6">
    <source>
        <dbReference type="Proteomes" id="UP000004382"/>
    </source>
</evidence>
<dbReference type="PANTHER" id="PTHR47894:SF1">
    <property type="entry name" value="HTH-TYPE TRANSCRIPTIONAL REGULATOR VQSM"/>
    <property type="match status" value="1"/>
</dbReference>
<feature type="domain" description="HTH araC/xylS-type" evidence="4">
    <location>
        <begin position="229"/>
        <end position="327"/>
    </location>
</feature>
<evidence type="ECO:0000256" key="1">
    <source>
        <dbReference type="ARBA" id="ARBA00023015"/>
    </source>
</evidence>
<gene>
    <name evidence="5" type="ORF">MetexDRAFT_1543</name>
</gene>
<dbReference type="GO" id="GO:0003700">
    <property type="term" value="F:DNA-binding transcription factor activity"/>
    <property type="evidence" value="ECO:0007669"/>
    <property type="project" value="InterPro"/>
</dbReference>
<evidence type="ECO:0000256" key="3">
    <source>
        <dbReference type="ARBA" id="ARBA00023163"/>
    </source>
</evidence>
<dbReference type="EMBL" id="AGJK01000028">
    <property type="protein sequence ID" value="EHP93550.1"/>
    <property type="molecule type" value="Genomic_DNA"/>
</dbReference>
<dbReference type="PROSITE" id="PS01124">
    <property type="entry name" value="HTH_ARAC_FAMILY_2"/>
    <property type="match status" value="1"/>
</dbReference>
<dbReference type="Pfam" id="PF12833">
    <property type="entry name" value="HTH_18"/>
    <property type="match status" value="1"/>
</dbReference>
<dbReference type="Gene3D" id="1.10.10.60">
    <property type="entry name" value="Homeodomain-like"/>
    <property type="match status" value="1"/>
</dbReference>
<dbReference type="InterPro" id="IPR018060">
    <property type="entry name" value="HTH_AraC"/>
</dbReference>
<protein>
    <submittedName>
        <fullName evidence="5">Transcriptional regulator, AraC family</fullName>
    </submittedName>
</protein>
<dbReference type="GO" id="GO:0000976">
    <property type="term" value="F:transcription cis-regulatory region binding"/>
    <property type="evidence" value="ECO:0007669"/>
    <property type="project" value="TreeGrafter"/>
</dbReference>
<sequence>MGQVGLTKARAMGPIADAVERAGGSVERVFARAEMPLGLMNNPERLILLRDQLQLVECAAKELGDAALPARLSTATGVAGLGAIGRHVCASPTLGDAIRKAETVTPHLLQTATWTGLQVRGRTATYGYMVEERIDTGRQINEVLALGYLLGVVRHFMGASWRPDRALVTGACLPANAEIESIFDCELALGPRAGISFSSDLLNTPNPDPVSVLECEPVRHLPVSDDLPSCVEQLIFLGLDRGRPMIDWVSQKLGVSRRTLQRRLEERQTSFAEIQRSVLASEAKRLLTERWRPIGQIAQELGYTDPAHFSRAFLDWTGVTPRAWRKLQA</sequence>
<comment type="caution">
    <text evidence="5">The sequence shown here is derived from an EMBL/GenBank/DDBJ whole genome shotgun (WGS) entry which is preliminary data.</text>
</comment>
<proteinExistence type="predicted"/>